<comment type="caution">
    <text evidence="3">The sequence shown here is derived from an EMBL/GenBank/DDBJ whole genome shotgun (WGS) entry which is preliminary data.</text>
</comment>
<dbReference type="OrthoDB" id="5240379at2"/>
<dbReference type="RefSeq" id="WP_121228319.1">
    <property type="nucleotide sequence ID" value="NZ_JBIUBA010000027.1"/>
</dbReference>
<protein>
    <submittedName>
        <fullName evidence="3">Preprotein translocase subunit SecD</fullName>
    </submittedName>
</protein>
<accession>A0A495XHV8</accession>
<keyword evidence="4" id="KW-1185">Reference proteome</keyword>
<name>A0A495XHV8_9PSEU</name>
<dbReference type="EMBL" id="RBXR01000001">
    <property type="protein sequence ID" value="RKT74071.1"/>
    <property type="molecule type" value="Genomic_DNA"/>
</dbReference>
<keyword evidence="1" id="KW-0732">Signal</keyword>
<proteinExistence type="predicted"/>
<feature type="chain" id="PRO_5038907882" evidence="1">
    <location>
        <begin position="21"/>
        <end position="204"/>
    </location>
</feature>
<dbReference type="AlphaFoldDB" id="A0A495XHV8"/>
<dbReference type="InterPro" id="IPR054384">
    <property type="entry name" value="SecDF_P1_head"/>
</dbReference>
<gene>
    <name evidence="3" type="ORF">DFJ66_7413</name>
</gene>
<organism evidence="3 4">
    <name type="scientific">Saccharothrix variisporea</name>
    <dbReference type="NCBI Taxonomy" id="543527"/>
    <lineage>
        <taxon>Bacteria</taxon>
        <taxon>Bacillati</taxon>
        <taxon>Actinomycetota</taxon>
        <taxon>Actinomycetes</taxon>
        <taxon>Pseudonocardiales</taxon>
        <taxon>Pseudonocardiaceae</taxon>
        <taxon>Saccharothrix</taxon>
    </lineage>
</organism>
<feature type="domain" description="SecDF P1 head subdomain" evidence="2">
    <location>
        <begin position="123"/>
        <end position="201"/>
    </location>
</feature>
<evidence type="ECO:0000313" key="4">
    <source>
        <dbReference type="Proteomes" id="UP000272729"/>
    </source>
</evidence>
<evidence type="ECO:0000256" key="1">
    <source>
        <dbReference type="SAM" id="SignalP"/>
    </source>
</evidence>
<reference evidence="3 4" key="1">
    <citation type="submission" date="2018-10" db="EMBL/GenBank/DDBJ databases">
        <title>Sequencing the genomes of 1000 actinobacteria strains.</title>
        <authorList>
            <person name="Klenk H.-P."/>
        </authorList>
    </citation>
    <scope>NUCLEOTIDE SEQUENCE [LARGE SCALE GENOMIC DNA]</scope>
    <source>
        <strain evidence="3 4">DSM 43911</strain>
    </source>
</reference>
<evidence type="ECO:0000259" key="2">
    <source>
        <dbReference type="Pfam" id="PF22599"/>
    </source>
</evidence>
<dbReference type="Gene3D" id="3.30.1360.200">
    <property type="match status" value="1"/>
</dbReference>
<dbReference type="PROSITE" id="PS51257">
    <property type="entry name" value="PROKAR_LIPOPROTEIN"/>
    <property type="match status" value="1"/>
</dbReference>
<feature type="signal peptide" evidence="1">
    <location>
        <begin position="1"/>
        <end position="20"/>
    </location>
</feature>
<dbReference type="Proteomes" id="UP000272729">
    <property type="component" value="Unassembled WGS sequence"/>
</dbReference>
<sequence length="204" mass="20963">MRALAAVLLLLLTGCTPSLVGLTPTPPAPPPGAVLHFRPVLAVSTSTTPTSITGIPRKAEPDTAAVAEARRVRQDPGLTGETVPSFSCPAEDPLAGRDDPALPLVTCGRDGSVYVLGPAELDRSHVEDAEARGEVVEVRFTVPGGVRWADFTGRNVGRRVAVVVNTLVVSAPTVQEAITGGSAQISGPFTEAEAEELAGRVTGG</sequence>
<dbReference type="Pfam" id="PF22599">
    <property type="entry name" value="SecDF_P1_head"/>
    <property type="match status" value="1"/>
</dbReference>
<evidence type="ECO:0000313" key="3">
    <source>
        <dbReference type="EMBL" id="RKT74071.1"/>
    </source>
</evidence>